<protein>
    <submittedName>
        <fullName evidence="2">Uncharacterized protein</fullName>
    </submittedName>
</protein>
<comment type="caution">
    <text evidence="2">The sequence shown here is derived from an EMBL/GenBank/DDBJ whole genome shotgun (WGS) entry which is preliminary data.</text>
</comment>
<evidence type="ECO:0000256" key="1">
    <source>
        <dbReference type="SAM" id="MobiDB-lite"/>
    </source>
</evidence>
<dbReference type="Proteomes" id="UP000219286">
    <property type="component" value="Unassembled WGS sequence"/>
</dbReference>
<name>A0A2H2ZWI3_TRIPA</name>
<feature type="region of interest" description="Disordered" evidence="1">
    <location>
        <begin position="145"/>
        <end position="167"/>
    </location>
</feature>
<proteinExistence type="predicted"/>
<organism evidence="2 3">
    <name type="scientific">Trichoderma parareesei</name>
    <name type="common">Filamentous fungus</name>
    <dbReference type="NCBI Taxonomy" id="858221"/>
    <lineage>
        <taxon>Eukaryota</taxon>
        <taxon>Fungi</taxon>
        <taxon>Dikarya</taxon>
        <taxon>Ascomycota</taxon>
        <taxon>Pezizomycotina</taxon>
        <taxon>Sordariomycetes</taxon>
        <taxon>Hypocreomycetidae</taxon>
        <taxon>Hypocreales</taxon>
        <taxon>Hypocreaceae</taxon>
        <taxon>Trichoderma</taxon>
    </lineage>
</organism>
<gene>
    <name evidence="2" type="ORF">A9Z42_0070800</name>
</gene>
<sequence length="167" mass="17757">MYLPPPLRSAFVPQRDNGPDAWKLQYIQRAAPAPSALAKVRGSKPSAYIRTAGYPAQHGTAQHGTAQHTQHSAVMATLNKLIESWKAPRREVQYLAAGTGTGEQRAAGEVAGLARGDGLLGCGKGPQCMAWPAYRYSATPHRPVPRNPGTCEPTPGRVANPPTLTLA</sequence>
<dbReference type="EMBL" id="LFMI01000674">
    <property type="protein sequence ID" value="OTA06336.1"/>
    <property type="molecule type" value="Genomic_DNA"/>
</dbReference>
<accession>A0A2H2ZWI3</accession>
<reference evidence="2 3" key="1">
    <citation type="journal article" date="2015" name="Genome Announc.">
        <title>Genome sequence and annotation of Trichoderma parareesei, the ancestor of the cellulase producer Trichoderma reesei.</title>
        <authorList>
            <person name="Yang D."/>
            <person name="Pomraning K."/>
            <person name="Kopchinskiy A."/>
            <person name="Karimi Aghcheh R."/>
            <person name="Atanasova L."/>
            <person name="Chenthamara K."/>
            <person name="Baker S.E."/>
            <person name="Zhang R."/>
            <person name="Shen Q."/>
            <person name="Freitag M."/>
            <person name="Kubicek C.P."/>
            <person name="Druzhinina I.S."/>
        </authorList>
    </citation>
    <scope>NUCLEOTIDE SEQUENCE [LARGE SCALE GENOMIC DNA]</scope>
    <source>
        <strain evidence="2 3">CBS 125925</strain>
    </source>
</reference>
<evidence type="ECO:0000313" key="3">
    <source>
        <dbReference type="Proteomes" id="UP000219286"/>
    </source>
</evidence>
<keyword evidence="3" id="KW-1185">Reference proteome</keyword>
<dbReference type="AlphaFoldDB" id="A0A2H2ZWI3"/>
<evidence type="ECO:0000313" key="2">
    <source>
        <dbReference type="EMBL" id="OTA06336.1"/>
    </source>
</evidence>